<dbReference type="EMBL" id="PQXF01000045">
    <property type="protein sequence ID" value="PXF57956.1"/>
    <property type="molecule type" value="Genomic_DNA"/>
</dbReference>
<name>A0AC61KZN8_9EURY</name>
<dbReference type="Proteomes" id="UP000248329">
    <property type="component" value="Unassembled WGS sequence"/>
</dbReference>
<protein>
    <submittedName>
        <fullName evidence="1">Type I-D CRISPR-associated protein Cas7/Csc2</fullName>
    </submittedName>
</protein>
<evidence type="ECO:0000313" key="2">
    <source>
        <dbReference type="Proteomes" id="UP000248329"/>
    </source>
</evidence>
<organism evidence="1 2">
    <name type="scientific">Candidatus Methanogaster sp</name>
    <dbReference type="NCBI Taxonomy" id="3386292"/>
    <lineage>
        <taxon>Archaea</taxon>
        <taxon>Methanobacteriati</taxon>
        <taxon>Methanobacteriota</taxon>
        <taxon>Stenosarchaea group</taxon>
        <taxon>Methanomicrobia</taxon>
        <taxon>Methanosarcinales</taxon>
        <taxon>ANME-2 cluster</taxon>
        <taxon>Candidatus Methanogasteraceae</taxon>
        <taxon>Candidatus Methanogaster</taxon>
    </lineage>
</organism>
<accession>A0AC61KZN8</accession>
<sequence>MISEEQLKDITQKLEKGLVEELTNNPGNRFVNILVLRELQSNAVFTTNGQDADVVTLTLNNGDESMDYSPAIMFMRKQTGSDRRFGKAMLRTLLDVECTMQVNKMCQKCLECVLYGSAASEDVKETKSVTSRVMYDTAFTIRDSSAIIEEKFQNAPGDGYAKESTTAIREPDFFNPGVMFPCVITLRDATFAELLFILSITLKNKRYGAVTTRIGRVKNHILGIYAGSEEGPSNLELTTGVIWKLAEETGKSLEDVVTSSTLDAGSVLRHTKNVFDDLVEKERLEITGLEESDLNAILASLTDEMMKDVFGKQNEMSGEFINSIK</sequence>
<comment type="caution">
    <text evidence="1">The sequence shown here is derived from an EMBL/GenBank/DDBJ whole genome shotgun (WGS) entry which is preliminary data.</text>
</comment>
<gene>
    <name evidence="1" type="primary">cas7d</name>
    <name evidence="1" type="ORF">C4B59_14210</name>
</gene>
<evidence type="ECO:0000313" key="1">
    <source>
        <dbReference type="EMBL" id="PXF57956.1"/>
    </source>
</evidence>
<reference evidence="1" key="1">
    <citation type="submission" date="2018-01" db="EMBL/GenBank/DDBJ databases">
        <authorList>
            <person name="Krukenberg V."/>
        </authorList>
    </citation>
    <scope>NUCLEOTIDE SEQUENCE</scope>
    <source>
        <strain evidence="1">E20ANME2</strain>
    </source>
</reference>
<proteinExistence type="predicted"/>